<gene>
    <name evidence="2" type="ORF">OG517_41365</name>
</gene>
<accession>A0ABZ1TR76</accession>
<dbReference type="Proteomes" id="UP001432039">
    <property type="component" value="Chromosome"/>
</dbReference>
<evidence type="ECO:0000313" key="2">
    <source>
        <dbReference type="EMBL" id="WUQ17318.1"/>
    </source>
</evidence>
<keyword evidence="1" id="KW-0732">Signal</keyword>
<evidence type="ECO:0000256" key="1">
    <source>
        <dbReference type="SAM" id="SignalP"/>
    </source>
</evidence>
<organism evidence="2 3">
    <name type="scientific">Streptomyces virginiae</name>
    <name type="common">Streptomyces cinnamonensis</name>
    <dbReference type="NCBI Taxonomy" id="1961"/>
    <lineage>
        <taxon>Bacteria</taxon>
        <taxon>Bacillati</taxon>
        <taxon>Actinomycetota</taxon>
        <taxon>Actinomycetes</taxon>
        <taxon>Kitasatosporales</taxon>
        <taxon>Streptomycetaceae</taxon>
        <taxon>Streptomyces</taxon>
    </lineage>
</organism>
<evidence type="ECO:0000313" key="3">
    <source>
        <dbReference type="Proteomes" id="UP001432039"/>
    </source>
</evidence>
<evidence type="ECO:0008006" key="4">
    <source>
        <dbReference type="Google" id="ProtNLM"/>
    </source>
</evidence>
<name>A0ABZ1TR76_STRVG</name>
<dbReference type="EMBL" id="CP108090">
    <property type="protein sequence ID" value="WUQ17318.1"/>
    <property type="molecule type" value="Genomic_DNA"/>
</dbReference>
<feature type="chain" id="PRO_5046882020" description="Lipoprotein" evidence="1">
    <location>
        <begin position="27"/>
        <end position="148"/>
    </location>
</feature>
<reference evidence="2" key="1">
    <citation type="submission" date="2022-10" db="EMBL/GenBank/DDBJ databases">
        <title>The complete genomes of actinobacterial strains from the NBC collection.</title>
        <authorList>
            <person name="Joergensen T.S."/>
            <person name="Alvarez Arevalo M."/>
            <person name="Sterndorff E.B."/>
            <person name="Faurdal D."/>
            <person name="Vuksanovic O."/>
            <person name="Mourched A.-S."/>
            <person name="Charusanti P."/>
            <person name="Shaw S."/>
            <person name="Blin K."/>
            <person name="Weber T."/>
        </authorList>
    </citation>
    <scope>NUCLEOTIDE SEQUENCE</scope>
    <source>
        <strain evidence="2">NBC_00248</strain>
    </source>
</reference>
<proteinExistence type="predicted"/>
<dbReference type="PROSITE" id="PS51257">
    <property type="entry name" value="PROKAR_LIPOPROTEIN"/>
    <property type="match status" value="1"/>
</dbReference>
<dbReference type="RefSeq" id="WP_328965540.1">
    <property type="nucleotide sequence ID" value="NZ_CP108090.1"/>
</dbReference>
<sequence>MRSRATRRLGLAAATAAALVGVLVTACTGDADPKTGAGSERAAVDTYLTALNARDATVLSGLAPPGNDAQAEVAERIGRLGGRELTIGQLDLKHEFGPDVASAHLTARAQDGTTHNEILGLTRTDGRWYITMGQHPAPRKTPAETKRP</sequence>
<keyword evidence="3" id="KW-1185">Reference proteome</keyword>
<feature type="signal peptide" evidence="1">
    <location>
        <begin position="1"/>
        <end position="26"/>
    </location>
</feature>
<protein>
    <recommendedName>
        <fullName evidence="4">Lipoprotein</fullName>
    </recommendedName>
</protein>